<feature type="region of interest" description="Disordered" evidence="1">
    <location>
        <begin position="78"/>
        <end position="108"/>
    </location>
</feature>
<evidence type="ECO:0000313" key="4">
    <source>
        <dbReference type="Proteomes" id="UP000092154"/>
    </source>
</evidence>
<feature type="compositionally biased region" description="Low complexity" evidence="1">
    <location>
        <begin position="407"/>
        <end position="422"/>
    </location>
</feature>
<dbReference type="AlphaFoldDB" id="A0A1B7MTT8"/>
<evidence type="ECO:0000313" key="3">
    <source>
        <dbReference type="EMBL" id="OAX36028.1"/>
    </source>
</evidence>
<dbReference type="InParanoid" id="A0A1B7MTT8"/>
<dbReference type="OrthoDB" id="3231855at2759"/>
<dbReference type="InterPro" id="IPR052772">
    <property type="entry name" value="Endo/PolyKinase_Domain-Protein"/>
</dbReference>
<name>A0A1B7MTT8_9AGAM</name>
<dbReference type="SUPFAM" id="SSF160443">
    <property type="entry name" value="SMR domain-like"/>
    <property type="match status" value="1"/>
</dbReference>
<dbReference type="GO" id="GO:0005634">
    <property type="term" value="C:nucleus"/>
    <property type="evidence" value="ECO:0007669"/>
    <property type="project" value="TreeGrafter"/>
</dbReference>
<evidence type="ECO:0000256" key="1">
    <source>
        <dbReference type="SAM" id="MobiDB-lite"/>
    </source>
</evidence>
<dbReference type="Proteomes" id="UP000092154">
    <property type="component" value="Unassembled WGS sequence"/>
</dbReference>
<proteinExistence type="predicted"/>
<evidence type="ECO:0000259" key="2">
    <source>
        <dbReference type="PROSITE" id="PS50828"/>
    </source>
</evidence>
<feature type="region of interest" description="Disordered" evidence="1">
    <location>
        <begin position="370"/>
        <end position="476"/>
    </location>
</feature>
<dbReference type="InterPro" id="IPR036063">
    <property type="entry name" value="Smr_dom_sf"/>
</dbReference>
<dbReference type="InterPro" id="IPR002625">
    <property type="entry name" value="Smr_dom"/>
</dbReference>
<dbReference type="PROSITE" id="PS50828">
    <property type="entry name" value="SMR"/>
    <property type="match status" value="1"/>
</dbReference>
<organism evidence="3 4">
    <name type="scientific">Rhizopogon vinicolor AM-OR11-026</name>
    <dbReference type="NCBI Taxonomy" id="1314800"/>
    <lineage>
        <taxon>Eukaryota</taxon>
        <taxon>Fungi</taxon>
        <taxon>Dikarya</taxon>
        <taxon>Basidiomycota</taxon>
        <taxon>Agaricomycotina</taxon>
        <taxon>Agaricomycetes</taxon>
        <taxon>Agaricomycetidae</taxon>
        <taxon>Boletales</taxon>
        <taxon>Suillineae</taxon>
        <taxon>Rhizopogonaceae</taxon>
        <taxon>Rhizopogon</taxon>
    </lineage>
</organism>
<protein>
    <recommendedName>
        <fullName evidence="2">Smr domain-containing protein</fullName>
    </recommendedName>
</protein>
<keyword evidence="4" id="KW-1185">Reference proteome</keyword>
<reference evidence="3 4" key="1">
    <citation type="submission" date="2016-06" db="EMBL/GenBank/DDBJ databases">
        <title>Comparative genomics of the ectomycorrhizal sister species Rhizopogon vinicolor and Rhizopogon vesiculosus (Basidiomycota: Boletales) reveals a divergence of the mating type B locus.</title>
        <authorList>
            <consortium name="DOE Joint Genome Institute"/>
            <person name="Mujic A.B."/>
            <person name="Kuo A."/>
            <person name="Tritt A."/>
            <person name="Lipzen A."/>
            <person name="Chen C."/>
            <person name="Johnson J."/>
            <person name="Sharma A."/>
            <person name="Barry K."/>
            <person name="Grigoriev I.V."/>
            <person name="Spatafora J.W."/>
        </authorList>
    </citation>
    <scope>NUCLEOTIDE SEQUENCE [LARGE SCALE GENOMIC DNA]</scope>
    <source>
        <strain evidence="3 4">AM-OR11-026</strain>
    </source>
</reference>
<dbReference type="Gene3D" id="3.30.1370.110">
    <property type="match status" value="1"/>
</dbReference>
<dbReference type="EMBL" id="KV448448">
    <property type="protein sequence ID" value="OAX36028.1"/>
    <property type="molecule type" value="Genomic_DNA"/>
</dbReference>
<accession>A0A1B7MTT8</accession>
<dbReference type="PANTHER" id="PTHR46535:SF1">
    <property type="entry name" value="NEDD4-BINDING PROTEIN 2"/>
    <property type="match status" value="1"/>
</dbReference>
<gene>
    <name evidence="3" type="ORF">K503DRAFT_722065</name>
</gene>
<feature type="domain" description="Smr" evidence="2">
    <location>
        <begin position="555"/>
        <end position="615"/>
    </location>
</feature>
<sequence>MGGLYESLQAEFCPQLDTSLLAAIIADHVGDDDTTLTPDQVENIRETLIILANHAQIHEHDLEEMDAVEASLDSFSTMSTMSPTTPELCDNTTMTSSGSDTSSSQHSFSSPLGFLQEAFSDVPTERLERLLRNANVEALEEEGDVDMERVVEYVLTMEHIRDLEERGLDAIESTPLQSPTEGWETVVRTKPKPIPKLATPAKKKAKGRTIKLVDVRQTQHALPSPAKTKMTVDAGVDAWTHVSSLSTQLAALLPPAPASHFASFFHSPTYATPACALRAALAALPSTSGKKHQTKSDYPIKRSNQVAETNTLSALLDLLQASPTFATLDGEQRDTLYADARLALTASRNKPDEALDVVWILRDLEHPESNAGIYHLPPPLSPSTAREKLPAGPPPVQPLPTSKRKFTSSLSSPTSPTRSPTSENSWQAVPIRSPRTAHPPDDHNPAYKRKVRGAGNGLGKGGKGDDGELPSQAARGNLVGARHSYVTRGMQARKERDELLREASRAWRKPWGGDVALYYAQKAREVSENARRDALDEARGLVEAKRHAAHDKRTIDLHGTCVQEAIVITSEILEREGCSPASPLRLITGRGAHSAGGVGILKPAVHRALVDDGWDVRMWDGGLVVRGRERRVP</sequence>
<dbReference type="STRING" id="1314800.A0A1B7MTT8"/>
<dbReference type="PANTHER" id="PTHR46535">
    <property type="entry name" value="NEDD4-BINDING PROTEIN 2"/>
    <property type="match status" value="1"/>
</dbReference>
<dbReference type="GO" id="GO:0004519">
    <property type="term" value="F:endonuclease activity"/>
    <property type="evidence" value="ECO:0007669"/>
    <property type="project" value="TreeGrafter"/>
</dbReference>